<sequence length="225" mass="25325">MPQSTISSLFGTSPIKPLQGHMQVVQVCVQQLIPFFDAVLADDWDEARRQQAEVSRLENEADVLKRELRLNLPNSLFMAVPRRDLLEVLTMQDKIANKAKDIAGLITGREIRFPEAIAPTIKAYVQRSIDASAQAQTAINELDELVETGFRGNEVKLVASIIKTLDEIEGDSDRMQVEIRTRLFAVEKDLPPVEVIFLYRIIDWIGDLGDLAQRVGSRLELMLAK</sequence>
<name>A0A3B1AWV3_9ZZZZ</name>
<protein>
    <submittedName>
        <fullName evidence="2">Phosphate transport regulator (Distant homolog of PhoU)</fullName>
    </submittedName>
</protein>
<comment type="similarity">
    <text evidence="1">Belongs to the UPF0111 family.</text>
</comment>
<dbReference type="PANTHER" id="PTHR36536:SF3">
    <property type="entry name" value="UPF0111 PROTEIN HI_1603"/>
    <property type="match status" value="1"/>
</dbReference>
<dbReference type="InterPro" id="IPR038078">
    <property type="entry name" value="PhoU-like_sf"/>
</dbReference>
<dbReference type="InterPro" id="IPR018445">
    <property type="entry name" value="Put_Phosphate_transp_reg"/>
</dbReference>
<dbReference type="AlphaFoldDB" id="A0A3B1AWV3"/>
<accession>A0A3B1AWV3</accession>
<organism evidence="2">
    <name type="scientific">hydrothermal vent metagenome</name>
    <dbReference type="NCBI Taxonomy" id="652676"/>
    <lineage>
        <taxon>unclassified sequences</taxon>
        <taxon>metagenomes</taxon>
        <taxon>ecological metagenomes</taxon>
    </lineage>
</organism>
<dbReference type="Gene3D" id="1.20.58.220">
    <property type="entry name" value="Phosphate transport system protein phou homolog 2, domain 2"/>
    <property type="match status" value="1"/>
</dbReference>
<reference evidence="2" key="1">
    <citation type="submission" date="2018-06" db="EMBL/GenBank/DDBJ databases">
        <authorList>
            <person name="Zhirakovskaya E."/>
        </authorList>
    </citation>
    <scope>NUCLEOTIDE SEQUENCE</scope>
</reference>
<gene>
    <name evidence="2" type="ORF">MNBD_GAMMA20-1837</name>
</gene>
<dbReference type="NCBIfam" id="TIGR00153">
    <property type="entry name" value="TIGR00153 family protein"/>
    <property type="match status" value="1"/>
</dbReference>
<dbReference type="PANTHER" id="PTHR36536">
    <property type="entry name" value="UPF0111 PROTEIN HI_1603"/>
    <property type="match status" value="1"/>
</dbReference>
<proteinExistence type="inferred from homology"/>
<dbReference type="Pfam" id="PF01865">
    <property type="entry name" value="PhoU_div"/>
    <property type="match status" value="1"/>
</dbReference>
<evidence type="ECO:0000256" key="1">
    <source>
        <dbReference type="ARBA" id="ARBA00008591"/>
    </source>
</evidence>
<dbReference type="InterPro" id="IPR002727">
    <property type="entry name" value="DUF47"/>
</dbReference>
<dbReference type="SUPFAM" id="SSF109755">
    <property type="entry name" value="PhoU-like"/>
    <property type="match status" value="1"/>
</dbReference>
<dbReference type="EMBL" id="UOFU01000348">
    <property type="protein sequence ID" value="VAX03748.1"/>
    <property type="molecule type" value="Genomic_DNA"/>
</dbReference>
<evidence type="ECO:0000313" key="2">
    <source>
        <dbReference type="EMBL" id="VAX03748.1"/>
    </source>
</evidence>